<dbReference type="PANTHER" id="PTHR33841:SF4">
    <property type="entry name" value="RESTRICTION MODIFICATION SYSTEM DNA SPECIFICITY DOMAIN"/>
    <property type="match status" value="1"/>
</dbReference>
<dbReference type="GO" id="GO:0032259">
    <property type="term" value="P:methylation"/>
    <property type="evidence" value="ECO:0007669"/>
    <property type="project" value="UniProtKB-KW"/>
</dbReference>
<dbReference type="InterPro" id="IPR029063">
    <property type="entry name" value="SAM-dependent_MTases_sf"/>
</dbReference>
<name>A0A0F9E421_9ZZZZ</name>
<dbReference type="PANTHER" id="PTHR33841">
    <property type="entry name" value="DNA METHYLTRANSFERASE YEEA-RELATED"/>
    <property type="match status" value="1"/>
</dbReference>
<dbReference type="GO" id="GO:0008168">
    <property type="term" value="F:methyltransferase activity"/>
    <property type="evidence" value="ECO:0007669"/>
    <property type="project" value="UniProtKB-KW"/>
</dbReference>
<comment type="caution">
    <text evidence="3">The sequence shown here is derived from an EMBL/GenBank/DDBJ whole genome shotgun (WGS) entry which is preliminary data.</text>
</comment>
<accession>A0A0F9E421</accession>
<sequence>MLFVHRCIDFYLNNQGRLIFLITQSVFQSVKTGDGFRKFQIGSGKFFTVEKVDDIVKLKAFRAQNNAAIIYCKKGKKTQYPLEYNIWEKKPSIRVKLSDNSLIYKNVKKLVKIKKNRASPSTKKSHSPWLIYPISWKSFPNIIAKFSGTSKYLGKAGITTWMNSVFYVKILRKYPDGKVLIENLSDIGKIKVTKRRAKIEPDLLYPLLRGRDVGIWEGKHPENIYILVTNNINRKPIPLKKMQREYPLTLAYLSKFEMELRTRSGYIKYFDGKGPYYAIYIVDKNIFRPYRIFWSEMGKFASVVISIINDPFLGDKVPMTNNKNMYIPFLKEDEAYFVVSIINHPDARKYIDAKTLGTSTTTRLIAEMKIPQFDIKNKIHKQIVNLAKQINNNDTRTKTQINKLKKLVDSIL</sequence>
<evidence type="ECO:0000256" key="1">
    <source>
        <dbReference type="ARBA" id="ARBA00022603"/>
    </source>
</evidence>
<gene>
    <name evidence="3" type="ORF">LCGC14_2413050</name>
</gene>
<dbReference type="AlphaFoldDB" id="A0A0F9E421"/>
<evidence type="ECO:0000256" key="2">
    <source>
        <dbReference type="ARBA" id="ARBA00022679"/>
    </source>
</evidence>
<proteinExistence type="predicted"/>
<keyword evidence="1" id="KW-0489">Methyltransferase</keyword>
<dbReference type="InterPro" id="IPR050953">
    <property type="entry name" value="N4_N6_ade-DNA_methylase"/>
</dbReference>
<organism evidence="3">
    <name type="scientific">marine sediment metagenome</name>
    <dbReference type="NCBI Taxonomy" id="412755"/>
    <lineage>
        <taxon>unclassified sequences</taxon>
        <taxon>metagenomes</taxon>
        <taxon>ecological metagenomes</taxon>
    </lineage>
</organism>
<evidence type="ECO:0000313" key="3">
    <source>
        <dbReference type="EMBL" id="KKL24666.1"/>
    </source>
</evidence>
<protein>
    <submittedName>
        <fullName evidence="3">Uncharacterized protein</fullName>
    </submittedName>
</protein>
<dbReference type="EMBL" id="LAZR01036504">
    <property type="protein sequence ID" value="KKL24666.1"/>
    <property type="molecule type" value="Genomic_DNA"/>
</dbReference>
<dbReference type="Gene3D" id="3.40.50.150">
    <property type="entry name" value="Vaccinia Virus protein VP39"/>
    <property type="match status" value="1"/>
</dbReference>
<reference evidence="3" key="1">
    <citation type="journal article" date="2015" name="Nature">
        <title>Complex archaea that bridge the gap between prokaryotes and eukaryotes.</title>
        <authorList>
            <person name="Spang A."/>
            <person name="Saw J.H."/>
            <person name="Jorgensen S.L."/>
            <person name="Zaremba-Niedzwiedzka K."/>
            <person name="Martijn J."/>
            <person name="Lind A.E."/>
            <person name="van Eijk R."/>
            <person name="Schleper C."/>
            <person name="Guy L."/>
            <person name="Ettema T.J."/>
        </authorList>
    </citation>
    <scope>NUCLEOTIDE SEQUENCE</scope>
</reference>
<keyword evidence="2" id="KW-0808">Transferase</keyword>